<proteinExistence type="predicted"/>
<dbReference type="EMBL" id="LAZR01021671">
    <property type="protein sequence ID" value="KKL84542.1"/>
    <property type="molecule type" value="Genomic_DNA"/>
</dbReference>
<gene>
    <name evidence="1" type="ORF">LCGC14_1963760</name>
</gene>
<feature type="non-terminal residue" evidence="1">
    <location>
        <position position="43"/>
    </location>
</feature>
<organism evidence="1">
    <name type="scientific">marine sediment metagenome</name>
    <dbReference type="NCBI Taxonomy" id="412755"/>
    <lineage>
        <taxon>unclassified sequences</taxon>
        <taxon>metagenomes</taxon>
        <taxon>ecological metagenomes</taxon>
    </lineage>
</organism>
<accession>A0A0F9IAV1</accession>
<sequence length="43" mass="5130">MEKLKTLKDIECLDSTHDHRTRGDFCIVRKSDLKQEAIKWVKN</sequence>
<reference evidence="1" key="1">
    <citation type="journal article" date="2015" name="Nature">
        <title>Complex archaea that bridge the gap between prokaryotes and eukaryotes.</title>
        <authorList>
            <person name="Spang A."/>
            <person name="Saw J.H."/>
            <person name="Jorgensen S.L."/>
            <person name="Zaremba-Niedzwiedzka K."/>
            <person name="Martijn J."/>
            <person name="Lind A.E."/>
            <person name="van Eijk R."/>
            <person name="Schleper C."/>
            <person name="Guy L."/>
            <person name="Ettema T.J."/>
        </authorList>
    </citation>
    <scope>NUCLEOTIDE SEQUENCE</scope>
</reference>
<evidence type="ECO:0000313" key="1">
    <source>
        <dbReference type="EMBL" id="KKL84542.1"/>
    </source>
</evidence>
<protein>
    <submittedName>
        <fullName evidence="1">Uncharacterized protein</fullName>
    </submittedName>
</protein>
<comment type="caution">
    <text evidence="1">The sequence shown here is derived from an EMBL/GenBank/DDBJ whole genome shotgun (WGS) entry which is preliminary data.</text>
</comment>
<dbReference type="AlphaFoldDB" id="A0A0F9IAV1"/>
<name>A0A0F9IAV1_9ZZZZ</name>